<evidence type="ECO:0000256" key="2">
    <source>
        <dbReference type="ARBA" id="ARBA00022676"/>
    </source>
</evidence>
<evidence type="ECO:0000313" key="6">
    <source>
        <dbReference type="EMBL" id="MCP8900270.1"/>
    </source>
</evidence>
<feature type="domain" description="Glycosyltransferase 2-like" evidence="5">
    <location>
        <begin position="49"/>
        <end position="203"/>
    </location>
</feature>
<dbReference type="InterPro" id="IPR050834">
    <property type="entry name" value="Glycosyltransf_2"/>
</dbReference>
<dbReference type="PANTHER" id="PTHR43685:SF5">
    <property type="entry name" value="GLYCOSYLTRANSFERASE EPSE-RELATED"/>
    <property type="match status" value="1"/>
</dbReference>
<dbReference type="CDD" id="cd04196">
    <property type="entry name" value="GT_2_like_d"/>
    <property type="match status" value="1"/>
</dbReference>
<comment type="similarity">
    <text evidence="1">Belongs to the glycosyltransferase 2 family.</text>
</comment>
<dbReference type="EMBL" id="JAMFTH010000004">
    <property type="protein sequence ID" value="MCP8900270.1"/>
    <property type="molecule type" value="Genomic_DNA"/>
</dbReference>
<dbReference type="Pfam" id="PF00535">
    <property type="entry name" value="Glycos_transf_2"/>
    <property type="match status" value="1"/>
</dbReference>
<dbReference type="InterPro" id="IPR029044">
    <property type="entry name" value="Nucleotide-diphossugar_trans"/>
</dbReference>
<comment type="caution">
    <text evidence="6">The sequence shown here is derived from an EMBL/GenBank/DDBJ whole genome shotgun (WGS) entry which is preliminary data.</text>
</comment>
<dbReference type="InterPro" id="IPR001173">
    <property type="entry name" value="Glyco_trans_2-like"/>
</dbReference>
<dbReference type="Proteomes" id="UP001139319">
    <property type="component" value="Unassembled WGS sequence"/>
</dbReference>
<evidence type="ECO:0000259" key="5">
    <source>
        <dbReference type="Pfam" id="PF00535"/>
    </source>
</evidence>
<keyword evidence="3" id="KW-0808">Transferase</keyword>
<feature type="region of interest" description="Disordered" evidence="4">
    <location>
        <begin position="1"/>
        <end position="20"/>
    </location>
</feature>
<dbReference type="RefSeq" id="WP_253968562.1">
    <property type="nucleotide sequence ID" value="NZ_JAMFTH010000004.1"/>
</dbReference>
<keyword evidence="7" id="KW-1185">Reference proteome</keyword>
<gene>
    <name evidence="6" type="ORF">M6D89_13260</name>
</gene>
<evidence type="ECO:0000313" key="7">
    <source>
        <dbReference type="Proteomes" id="UP001139319"/>
    </source>
</evidence>
<evidence type="ECO:0000256" key="3">
    <source>
        <dbReference type="ARBA" id="ARBA00022679"/>
    </source>
</evidence>
<sequence>MDARRAYTPDTSGAPYHKPYPRRDSWTVPVGCTSHPEPKTAGDSVAILLGTYNGEAYLSDQIDSIAAQKHQNWSLWASDDDSSDQTPQILQRYQQNLDNPVHCLRGPAQGFATNFLSLVNHPSIEADYYSYCDQDDIWEANKVERAVRALKEIPAHKPAIYFSRTMLITADNTVIGPSTQFQRPPTFANALVQNIGAGNTMVFNRAARELLCEAGIPKVICHDWWSYMLVTGAGGEVIYDKATPVRYRQHVSNNIGANFSSFDKMRRFKKMMLGHYRKWNAANTQALTENKHLLTQRNRQTLEHFCHARNNRITSLMHLKKSGVYRQTTASNLALNLGLLIGRV</sequence>
<reference evidence="6" key="2">
    <citation type="submission" date="2023-01" db="EMBL/GenBank/DDBJ databases">
        <title>Gilvimarinus xylanilyticus HB14 isolated from Caulerpa lentillifera aquaculture base in Hainan, China.</title>
        <authorList>
            <person name="Zhang Y.-J."/>
        </authorList>
    </citation>
    <scope>NUCLEOTIDE SEQUENCE</scope>
    <source>
        <strain evidence="6">HB14</strain>
    </source>
</reference>
<accession>A0A9X2KX15</accession>
<dbReference type="GO" id="GO:0016757">
    <property type="term" value="F:glycosyltransferase activity"/>
    <property type="evidence" value="ECO:0007669"/>
    <property type="project" value="UniProtKB-KW"/>
</dbReference>
<name>A0A9X2KX15_9GAMM</name>
<evidence type="ECO:0000256" key="4">
    <source>
        <dbReference type="SAM" id="MobiDB-lite"/>
    </source>
</evidence>
<dbReference type="SUPFAM" id="SSF53448">
    <property type="entry name" value="Nucleotide-diphospho-sugar transferases"/>
    <property type="match status" value="1"/>
</dbReference>
<protein>
    <submittedName>
        <fullName evidence="6">Glycosyltransferase family 2 protein</fullName>
    </submittedName>
</protein>
<organism evidence="6 7">
    <name type="scientific">Gilvimarinus xylanilyticus</name>
    <dbReference type="NCBI Taxonomy" id="2944139"/>
    <lineage>
        <taxon>Bacteria</taxon>
        <taxon>Pseudomonadati</taxon>
        <taxon>Pseudomonadota</taxon>
        <taxon>Gammaproteobacteria</taxon>
        <taxon>Cellvibrionales</taxon>
        <taxon>Cellvibrionaceae</taxon>
        <taxon>Gilvimarinus</taxon>
    </lineage>
</organism>
<keyword evidence="2" id="KW-0328">Glycosyltransferase</keyword>
<evidence type="ECO:0000256" key="1">
    <source>
        <dbReference type="ARBA" id="ARBA00006739"/>
    </source>
</evidence>
<reference evidence="6" key="1">
    <citation type="submission" date="2022-05" db="EMBL/GenBank/DDBJ databases">
        <authorList>
            <person name="Sun H.-N."/>
        </authorList>
    </citation>
    <scope>NUCLEOTIDE SEQUENCE</scope>
    <source>
        <strain evidence="6">HB14</strain>
    </source>
</reference>
<dbReference type="AlphaFoldDB" id="A0A9X2KX15"/>
<dbReference type="Gene3D" id="3.90.550.10">
    <property type="entry name" value="Spore Coat Polysaccharide Biosynthesis Protein SpsA, Chain A"/>
    <property type="match status" value="1"/>
</dbReference>
<proteinExistence type="inferred from homology"/>
<dbReference type="PANTHER" id="PTHR43685">
    <property type="entry name" value="GLYCOSYLTRANSFERASE"/>
    <property type="match status" value="1"/>
</dbReference>